<proteinExistence type="inferred from homology"/>
<reference evidence="10" key="1">
    <citation type="journal article" date="2014" name="Int. J. Syst. Evol. Microbiol.">
        <title>Complete genome sequence of Corynebacterium casei LMG S-19264T (=DSM 44701T), isolated from a smear-ripened cheese.</title>
        <authorList>
            <consortium name="US DOE Joint Genome Institute (JGI-PGF)"/>
            <person name="Walter F."/>
            <person name="Albersmeier A."/>
            <person name="Kalinowski J."/>
            <person name="Ruckert C."/>
        </authorList>
    </citation>
    <scope>NUCLEOTIDE SEQUENCE</scope>
    <source>
        <strain evidence="10">JCM 4790</strain>
    </source>
</reference>
<dbReference type="FunFam" id="2.40.110.10:FF:000002">
    <property type="entry name" value="Acyl-CoA dehydrogenase fadE12"/>
    <property type="match status" value="1"/>
</dbReference>
<evidence type="ECO:0000313" key="10">
    <source>
        <dbReference type="EMBL" id="GGX80103.1"/>
    </source>
</evidence>
<feature type="domain" description="Acyl-CoA dehydrogenase/oxidase C-terminal" evidence="7">
    <location>
        <begin position="233"/>
        <end position="379"/>
    </location>
</feature>
<keyword evidence="4 6" id="KW-0274">FAD</keyword>
<dbReference type="EMBL" id="BMVU01000017">
    <property type="protein sequence ID" value="GGX80103.1"/>
    <property type="molecule type" value="Genomic_DNA"/>
</dbReference>
<dbReference type="InterPro" id="IPR046373">
    <property type="entry name" value="Acyl-CoA_Oxase/DH_mid-dom_sf"/>
</dbReference>
<dbReference type="AlphaFoldDB" id="A0A918NM70"/>
<evidence type="ECO:0000256" key="5">
    <source>
        <dbReference type="ARBA" id="ARBA00023002"/>
    </source>
</evidence>
<dbReference type="PROSITE" id="PS00072">
    <property type="entry name" value="ACYL_COA_DH_1"/>
    <property type="match status" value="1"/>
</dbReference>
<dbReference type="Pfam" id="PF02770">
    <property type="entry name" value="Acyl-CoA_dh_M"/>
    <property type="match status" value="1"/>
</dbReference>
<comment type="cofactor">
    <cofactor evidence="1 6">
        <name>FAD</name>
        <dbReference type="ChEBI" id="CHEBI:57692"/>
    </cofactor>
</comment>
<dbReference type="InterPro" id="IPR006091">
    <property type="entry name" value="Acyl-CoA_Oxase/DH_mid-dom"/>
</dbReference>
<dbReference type="Gene3D" id="2.40.110.10">
    <property type="entry name" value="Butyryl-CoA Dehydrogenase, subunit A, domain 2"/>
    <property type="match status" value="1"/>
</dbReference>
<dbReference type="Pfam" id="PF02771">
    <property type="entry name" value="Acyl-CoA_dh_N"/>
    <property type="match status" value="1"/>
</dbReference>
<dbReference type="InterPro" id="IPR006089">
    <property type="entry name" value="Acyl-CoA_DH_CS"/>
</dbReference>
<evidence type="ECO:0000259" key="7">
    <source>
        <dbReference type="Pfam" id="PF00441"/>
    </source>
</evidence>
<organism evidence="10 11">
    <name type="scientific">Streptomyces minutiscleroticus</name>
    <dbReference type="NCBI Taxonomy" id="68238"/>
    <lineage>
        <taxon>Bacteria</taxon>
        <taxon>Bacillati</taxon>
        <taxon>Actinomycetota</taxon>
        <taxon>Actinomycetes</taxon>
        <taxon>Kitasatosporales</taxon>
        <taxon>Streptomycetaceae</taxon>
        <taxon>Streptomyces</taxon>
    </lineage>
</organism>
<dbReference type="SUPFAM" id="SSF47203">
    <property type="entry name" value="Acyl-CoA dehydrogenase C-terminal domain-like"/>
    <property type="match status" value="1"/>
</dbReference>
<sequence>MDFELTEEQQRLRKEIVEFAREELGRDAAAHDRSADFPREDWRRCADFGVLGWPVPREYGGRGLDPLTTIIALEALGYGCRDNGLVFAVNNHLWACVIHLLLHGTEEQKRRFLPQLSAGTLIGAQALSEPEAGSDVLSMTTTARREGDGYRLHGGKCFISNGPVADVFVAFARTGDGAARAQDQLSAFLVTSDMPGVVKARELPKMGLRSTPMGVVEFDGTPVPASHLLGREGAGYHIFTSAIEWERSFMFAAHVGAMERLLETSVRHANSRHQFRRSIGTFQAVSHPIADMKIRLELARLLLYRVGWLKREGRLALPEATMAKIFISESLVQTAMGAVDVHGARGYLADDGIERELRDALGGPVYAGTNAVQRGILAELLGVRGALSGGEPR</sequence>
<keyword evidence="3 6" id="KW-0285">Flavoprotein</keyword>
<accession>A0A918NM70</accession>
<dbReference type="InterPro" id="IPR009075">
    <property type="entry name" value="AcylCo_DH/oxidase_C"/>
</dbReference>
<evidence type="ECO:0000256" key="3">
    <source>
        <dbReference type="ARBA" id="ARBA00022630"/>
    </source>
</evidence>
<evidence type="ECO:0000256" key="2">
    <source>
        <dbReference type="ARBA" id="ARBA00009347"/>
    </source>
</evidence>
<gene>
    <name evidence="10" type="ORF">GCM10010358_38050</name>
</gene>
<dbReference type="SUPFAM" id="SSF56645">
    <property type="entry name" value="Acyl-CoA dehydrogenase NM domain-like"/>
    <property type="match status" value="1"/>
</dbReference>
<comment type="similarity">
    <text evidence="2 6">Belongs to the acyl-CoA dehydrogenase family.</text>
</comment>
<dbReference type="GO" id="GO:0050660">
    <property type="term" value="F:flavin adenine dinucleotide binding"/>
    <property type="evidence" value="ECO:0007669"/>
    <property type="project" value="InterPro"/>
</dbReference>
<dbReference type="Gene3D" id="1.20.140.10">
    <property type="entry name" value="Butyryl-CoA Dehydrogenase, subunit A, domain 3"/>
    <property type="match status" value="1"/>
</dbReference>
<dbReference type="RefSeq" id="WP_190191472.1">
    <property type="nucleotide sequence ID" value="NZ_BMVU01000017.1"/>
</dbReference>
<dbReference type="Proteomes" id="UP000619244">
    <property type="component" value="Unassembled WGS sequence"/>
</dbReference>
<keyword evidence="11" id="KW-1185">Reference proteome</keyword>
<dbReference type="InterPro" id="IPR037069">
    <property type="entry name" value="AcylCoA_DH/ox_N_sf"/>
</dbReference>
<protein>
    <submittedName>
        <fullName evidence="10">Acyl-CoA dehydrogenase</fullName>
    </submittedName>
</protein>
<reference evidence="10" key="2">
    <citation type="submission" date="2020-09" db="EMBL/GenBank/DDBJ databases">
        <authorList>
            <person name="Sun Q."/>
            <person name="Ohkuma M."/>
        </authorList>
    </citation>
    <scope>NUCLEOTIDE SEQUENCE</scope>
    <source>
        <strain evidence="10">JCM 4790</strain>
    </source>
</reference>
<name>A0A918NM70_9ACTN</name>
<dbReference type="PANTHER" id="PTHR43884:SF12">
    <property type="entry name" value="ISOVALERYL-COA DEHYDROGENASE, MITOCHONDRIAL-RELATED"/>
    <property type="match status" value="1"/>
</dbReference>
<feature type="domain" description="Acyl-CoA dehydrogenase/oxidase N-terminal" evidence="9">
    <location>
        <begin position="6"/>
        <end position="119"/>
    </location>
</feature>
<dbReference type="Gene3D" id="1.10.540.10">
    <property type="entry name" value="Acyl-CoA dehydrogenase/oxidase, N-terminal domain"/>
    <property type="match status" value="1"/>
</dbReference>
<feature type="domain" description="Acyl-CoA oxidase/dehydrogenase middle" evidence="8">
    <location>
        <begin position="124"/>
        <end position="219"/>
    </location>
</feature>
<dbReference type="Pfam" id="PF00441">
    <property type="entry name" value="Acyl-CoA_dh_1"/>
    <property type="match status" value="1"/>
</dbReference>
<evidence type="ECO:0000256" key="1">
    <source>
        <dbReference type="ARBA" id="ARBA00001974"/>
    </source>
</evidence>
<evidence type="ECO:0000256" key="4">
    <source>
        <dbReference type="ARBA" id="ARBA00022827"/>
    </source>
</evidence>
<evidence type="ECO:0000313" key="11">
    <source>
        <dbReference type="Proteomes" id="UP000619244"/>
    </source>
</evidence>
<evidence type="ECO:0000259" key="8">
    <source>
        <dbReference type="Pfam" id="PF02770"/>
    </source>
</evidence>
<dbReference type="InterPro" id="IPR009100">
    <property type="entry name" value="AcylCoA_DH/oxidase_NM_dom_sf"/>
</dbReference>
<dbReference type="GO" id="GO:0003995">
    <property type="term" value="F:acyl-CoA dehydrogenase activity"/>
    <property type="evidence" value="ECO:0007669"/>
    <property type="project" value="InterPro"/>
</dbReference>
<evidence type="ECO:0000256" key="6">
    <source>
        <dbReference type="RuleBase" id="RU362125"/>
    </source>
</evidence>
<dbReference type="InterPro" id="IPR036250">
    <property type="entry name" value="AcylCo_DH-like_C"/>
</dbReference>
<dbReference type="PANTHER" id="PTHR43884">
    <property type="entry name" value="ACYL-COA DEHYDROGENASE"/>
    <property type="match status" value="1"/>
</dbReference>
<keyword evidence="5 6" id="KW-0560">Oxidoreductase</keyword>
<comment type="caution">
    <text evidence="10">The sequence shown here is derived from an EMBL/GenBank/DDBJ whole genome shotgun (WGS) entry which is preliminary data.</text>
</comment>
<dbReference type="InterPro" id="IPR013786">
    <property type="entry name" value="AcylCoA_DH/ox_N"/>
</dbReference>
<evidence type="ECO:0000259" key="9">
    <source>
        <dbReference type="Pfam" id="PF02771"/>
    </source>
</evidence>